<gene>
    <name evidence="2" type="ORF">BMR1_03g00880</name>
</gene>
<reference evidence="2 3" key="1">
    <citation type="journal article" date="2012" name="Nucleic Acids Res.">
        <title>Sequencing of the smallest Apicomplexan genome from the human pathogen Babesia microti.</title>
        <authorList>
            <person name="Cornillot E."/>
            <person name="Hadj-Kaddour K."/>
            <person name="Dassouli A."/>
            <person name="Noel B."/>
            <person name="Ranwez V."/>
            <person name="Vacherie B."/>
            <person name="Augagneur Y."/>
            <person name="Bres V."/>
            <person name="Duclos A."/>
            <person name="Randazzo S."/>
            <person name="Carcy B."/>
            <person name="Debierre-Grockiego F."/>
            <person name="Delbecq S."/>
            <person name="Moubri-Menage K."/>
            <person name="Shams-Eldin H."/>
            <person name="Usmani-Brown S."/>
            <person name="Bringaud F."/>
            <person name="Wincker P."/>
            <person name="Vivares C.P."/>
            <person name="Schwarz R.T."/>
            <person name="Schetters T.P."/>
            <person name="Krause P.J."/>
            <person name="Gorenflot A."/>
            <person name="Berry V."/>
            <person name="Barbe V."/>
            <person name="Ben Mamoun C."/>
        </authorList>
    </citation>
    <scope>NUCLEOTIDE SEQUENCE [LARGE SCALE GENOMIC DNA]</scope>
    <source>
        <strain evidence="2 3">RI</strain>
    </source>
</reference>
<accession>A0A1R4ABC0</accession>
<evidence type="ECO:0000313" key="3">
    <source>
        <dbReference type="Proteomes" id="UP000002899"/>
    </source>
</evidence>
<organism evidence="2 3">
    <name type="scientific">Babesia microti (strain RI)</name>
    <dbReference type="NCBI Taxonomy" id="1133968"/>
    <lineage>
        <taxon>Eukaryota</taxon>
        <taxon>Sar</taxon>
        <taxon>Alveolata</taxon>
        <taxon>Apicomplexa</taxon>
        <taxon>Aconoidasida</taxon>
        <taxon>Piroplasmida</taxon>
        <taxon>Babesiidae</taxon>
        <taxon>Babesia</taxon>
    </lineage>
</organism>
<dbReference type="EMBL" id="LN871598">
    <property type="protein sequence ID" value="SJK86288.1"/>
    <property type="molecule type" value="Genomic_DNA"/>
</dbReference>
<sequence length="644" mass="71960">MWRGLPLSRSSKPAYLTICQGRHAHYDIKSINGLRRDGLSKPFESRKNSVPANMPHPRYMDGEVLGYYSNLLARESFVDDSTWNKLITRSKQIYPTLEPKEIALILNSLARVRKVDTELFNLLCNQIVTKAHFYSSVHIAMVLSAYSKAKIFDSKLINAMVNQIKNRLYEFLTPLEISMVINSISKMPTEFRDKNFLNRLSLHVQCRLMAIPFLPRELGQIAHSFVSMGFDDTQLYSTIAGRINCMIHQATPGEAIKILEAFTRLGKAYQDICRICVCHVNSQLSFMSPMELVKILFEAGNAFLKTSEPVPLELNDLIYSILTKITASVTHTSAPQIASLLQSVARWNLDLGLNEILTIITHTRALVSEAAVMSNFPVNSSPREGSKMKNLGQTSTMAPDKVTTQEFLLGEVGAMNSETATEETRLAQSIWMKGKTHCDIMLKDSPILGDTKAIKTSCVASLGLILRRVKSQYPDTWPKKPSSHKLIQSKKDIQDPHLVRLMGISSASVSNIPEYPASIPESPHAQSHGALSTKTSKLNKVCTEKSQPLDLLEAAQILQRICSEFRLLVMTSHSSMTLSDVPTACRVLEACQLVGYKSDELLGKVKDLILCKEFNKQSATLLRSQLLACGYDPENDVMQVLMEF</sequence>
<reference evidence="2 3" key="3">
    <citation type="journal article" date="2016" name="Sci. Rep.">
        <title>Genome-wide diversity and gene expression profiling of Babesia microti isolates identify polymorphic genes that mediate host-pathogen interactions.</title>
        <authorList>
            <person name="Silva J.C."/>
            <person name="Cornillot E."/>
            <person name="McCracken C."/>
            <person name="Usmani-Brown S."/>
            <person name="Dwivedi A."/>
            <person name="Ifeonu O.O."/>
            <person name="Crabtree J."/>
            <person name="Gotia H.T."/>
            <person name="Virji A.Z."/>
            <person name="Reynes C."/>
            <person name="Colinge J."/>
            <person name="Kumar V."/>
            <person name="Lawres L."/>
            <person name="Pazzi J.E."/>
            <person name="Pablo J.V."/>
            <person name="Hung C."/>
            <person name="Brancato J."/>
            <person name="Kumari P."/>
            <person name="Orvis J."/>
            <person name="Tretina K."/>
            <person name="Chibucos M."/>
            <person name="Ott S."/>
            <person name="Sadzewicz L."/>
            <person name="Sengamalay N."/>
            <person name="Shetty A.C."/>
            <person name="Su Q."/>
            <person name="Tallon L."/>
            <person name="Fraser C.M."/>
            <person name="Frutos R."/>
            <person name="Molina D.M."/>
            <person name="Krause P.J."/>
            <person name="Ben Mamoun C."/>
        </authorList>
    </citation>
    <scope>NUCLEOTIDE SEQUENCE [LARGE SCALE GENOMIC DNA]</scope>
    <source>
        <strain evidence="2 3">RI</strain>
    </source>
</reference>
<keyword evidence="3" id="KW-1185">Reference proteome</keyword>
<dbReference type="AlphaFoldDB" id="A0A1R4ABC0"/>
<dbReference type="VEuPathDB" id="PiroplasmaDB:BMR1_03g00880"/>
<dbReference type="GeneID" id="24424809"/>
<evidence type="ECO:0000313" key="2">
    <source>
        <dbReference type="EMBL" id="SJK86288.1"/>
    </source>
</evidence>
<proteinExistence type="predicted"/>
<dbReference type="Pfam" id="PF26188">
    <property type="entry name" value="RESC6"/>
    <property type="match status" value="1"/>
</dbReference>
<dbReference type="RefSeq" id="XP_021338464.1">
    <property type="nucleotide sequence ID" value="XM_021481878.1"/>
</dbReference>
<dbReference type="KEGG" id="bmic:BMR1_03g00880"/>
<evidence type="ECO:0000259" key="1">
    <source>
        <dbReference type="Pfam" id="PF26188"/>
    </source>
</evidence>
<reference evidence="2 3" key="2">
    <citation type="journal article" date="2013" name="PLoS ONE">
        <title>Whole genome mapping and re-organization of the nuclear and mitochondrial genomes of Babesia microti isolates.</title>
        <authorList>
            <person name="Cornillot E."/>
            <person name="Dassouli A."/>
            <person name="Garg A."/>
            <person name="Pachikara N."/>
            <person name="Randazzo S."/>
            <person name="Depoix D."/>
            <person name="Carcy B."/>
            <person name="Delbecq S."/>
            <person name="Frutos R."/>
            <person name="Silva J.C."/>
            <person name="Sutton R."/>
            <person name="Krause P.J."/>
            <person name="Mamoun C.B."/>
        </authorList>
    </citation>
    <scope>NUCLEOTIDE SEQUENCE [LARGE SCALE GENOMIC DNA]</scope>
    <source>
        <strain evidence="2 3">RI</strain>
    </source>
</reference>
<dbReference type="InterPro" id="IPR058917">
    <property type="entry name" value="RESC6_dom"/>
</dbReference>
<dbReference type="OrthoDB" id="361043at2759"/>
<feature type="domain" description="RNA-editing substrate-binding complex 6 protein" evidence="1">
    <location>
        <begin position="102"/>
        <end position="272"/>
    </location>
</feature>
<protein>
    <recommendedName>
        <fullName evidence="1">RNA-editing substrate-binding complex 6 protein domain-containing protein</fullName>
    </recommendedName>
</protein>
<name>A0A1R4ABC0_BABMR</name>
<dbReference type="Proteomes" id="UP000002899">
    <property type="component" value="Chromosome III"/>
</dbReference>